<dbReference type="InterPro" id="IPR016181">
    <property type="entry name" value="Acyl_CoA_acyltransferase"/>
</dbReference>
<evidence type="ECO:0000313" key="4">
    <source>
        <dbReference type="Proteomes" id="UP000196435"/>
    </source>
</evidence>
<evidence type="ECO:0000313" key="3">
    <source>
        <dbReference type="EMBL" id="SIP74987.1"/>
    </source>
</evidence>
<dbReference type="EMBL" id="NIBU01000009">
    <property type="protein sequence ID" value="PHM37230.1"/>
    <property type="molecule type" value="Genomic_DNA"/>
</dbReference>
<reference evidence="3" key="1">
    <citation type="submission" date="2016-12" db="EMBL/GenBank/DDBJ databases">
        <authorList>
            <person name="Song W.-J."/>
            <person name="Kurnit D.M."/>
        </authorList>
    </citation>
    <scope>NUCLEOTIDE SEQUENCE [LARGE SCALE GENOMIC DNA]</scope>
    <source>
        <strain evidence="3">HGB1681</strain>
    </source>
</reference>
<sequence length="229" mass="26547">MFRSKSFYINRPKKSKFLSRYKSSPNIYIASVDMKASIIIKEVGPEETFRAMGIMENETMAEDWYDFDLHQLDEEQRSWSARYSQSSEVLSYIARNAKLESLPSVYGNANPSGRNQFFFVAYFRGVPIGALQLLVYGKDEDQLPEVYFLATHCGIRGCGVLLMEYAVNKSQQLGRKGKLKLTPYDRARSAYMGMGFIVNKDNKLELHPDENNDRWIWNENTQSYKFRSC</sequence>
<keyword evidence="5" id="KW-1185">Reference proteome</keyword>
<proteinExistence type="predicted"/>
<dbReference type="Proteomes" id="UP000196435">
    <property type="component" value="Unassembled WGS sequence"/>
</dbReference>
<dbReference type="EMBL" id="FTLG01000237">
    <property type="protein sequence ID" value="SIP74987.1"/>
    <property type="molecule type" value="Genomic_DNA"/>
</dbReference>
<feature type="domain" description="N-acetyltransferase" evidence="1">
    <location>
        <begin position="67"/>
        <end position="214"/>
    </location>
</feature>
<gene>
    <name evidence="2" type="ORF">Xinn_01197</name>
    <name evidence="3" type="ORF">XIS1_900022</name>
</gene>
<dbReference type="Proteomes" id="UP000224871">
    <property type="component" value="Unassembled WGS sequence"/>
</dbReference>
<dbReference type="SUPFAM" id="SSF55729">
    <property type="entry name" value="Acyl-CoA N-acyltransferases (Nat)"/>
    <property type="match status" value="1"/>
</dbReference>
<accession>A0A1N6N1N8</accession>
<reference evidence="2 5" key="3">
    <citation type="journal article" date="2017" name="Nat. Microbiol.">
        <title>Natural product diversity associated with the nematode symbionts Photorhabdus and Xenorhabdus.</title>
        <authorList>
            <person name="Tobias N.J."/>
            <person name="Wolff H."/>
            <person name="Djahanschiri B."/>
            <person name="Grundmann F."/>
            <person name="Kronenwerth M."/>
            <person name="Shi Y.M."/>
            <person name="Simonyi S."/>
            <person name="Grun P."/>
            <person name="Shapiro-Ilan D."/>
            <person name="Pidot S.J."/>
            <person name="Stinear T.P."/>
            <person name="Ebersberger I."/>
            <person name="Bode H.B."/>
        </authorList>
    </citation>
    <scope>NUCLEOTIDE SEQUENCE [LARGE SCALE GENOMIC DNA]</scope>
    <source>
        <strain evidence="2 5">DSM 16336</strain>
    </source>
</reference>
<reference evidence="4" key="2">
    <citation type="submission" date="2016-12" db="EMBL/GenBank/DDBJ databases">
        <authorList>
            <person name="Gaudriault S."/>
        </authorList>
    </citation>
    <scope>NUCLEOTIDE SEQUENCE [LARGE SCALE GENOMIC DNA]</scope>
    <source>
        <strain evidence="4">HGB1681 (deposited as PTA-6826 in the American Type Culture Collection)</strain>
    </source>
</reference>
<dbReference type="GO" id="GO:0016747">
    <property type="term" value="F:acyltransferase activity, transferring groups other than amino-acyl groups"/>
    <property type="evidence" value="ECO:0007669"/>
    <property type="project" value="InterPro"/>
</dbReference>
<evidence type="ECO:0000313" key="2">
    <source>
        <dbReference type="EMBL" id="PHM37230.1"/>
    </source>
</evidence>
<dbReference type="PROSITE" id="PS51186">
    <property type="entry name" value="GNAT"/>
    <property type="match status" value="1"/>
</dbReference>
<protein>
    <submittedName>
        <fullName evidence="2">N-acetyltransferase</fullName>
    </submittedName>
</protein>
<name>A0A1N6N1N8_9GAMM</name>
<dbReference type="AlphaFoldDB" id="A0A1N6N1N8"/>
<organism evidence="3 4">
    <name type="scientific">Xenorhabdus innexi</name>
    <dbReference type="NCBI Taxonomy" id="290109"/>
    <lineage>
        <taxon>Bacteria</taxon>
        <taxon>Pseudomonadati</taxon>
        <taxon>Pseudomonadota</taxon>
        <taxon>Gammaproteobacteria</taxon>
        <taxon>Enterobacterales</taxon>
        <taxon>Morganellaceae</taxon>
        <taxon>Xenorhabdus</taxon>
    </lineage>
</organism>
<evidence type="ECO:0000259" key="1">
    <source>
        <dbReference type="PROSITE" id="PS51186"/>
    </source>
</evidence>
<evidence type="ECO:0000313" key="5">
    <source>
        <dbReference type="Proteomes" id="UP000224871"/>
    </source>
</evidence>
<dbReference type="CDD" id="cd04301">
    <property type="entry name" value="NAT_SF"/>
    <property type="match status" value="1"/>
</dbReference>
<dbReference type="InterPro" id="IPR000182">
    <property type="entry name" value="GNAT_dom"/>
</dbReference>
<dbReference type="Gene3D" id="3.40.630.30">
    <property type="match status" value="1"/>
</dbReference>